<sequence>MTSPIRLASLARSVAGRAVPLAARTPLAVRTLRYTVLNPHLAPAAPQHRSMMNAAWANMKALPLMMKIMQNPTLVNRLTELMRYVEANGLIDMKAAMKDPTNPNNLNKAHEDPEFMRRLVEILQLCQEAGIDAEEFMKSMPQFRQALPPN</sequence>
<evidence type="ECO:0000313" key="1">
    <source>
        <dbReference type="EMBL" id="KAJ1929634.1"/>
    </source>
</evidence>
<protein>
    <submittedName>
        <fullName evidence="1">Uncharacterized protein</fullName>
    </submittedName>
</protein>
<comment type="caution">
    <text evidence="1">The sequence shown here is derived from an EMBL/GenBank/DDBJ whole genome shotgun (WGS) entry which is preliminary data.</text>
</comment>
<proteinExistence type="predicted"/>
<name>A0A9W8AET7_9FUNG</name>
<dbReference type="EMBL" id="JANBPT010000029">
    <property type="protein sequence ID" value="KAJ1929634.1"/>
    <property type="molecule type" value="Genomic_DNA"/>
</dbReference>
<reference evidence="1" key="1">
    <citation type="submission" date="2022-07" db="EMBL/GenBank/DDBJ databases">
        <title>Phylogenomic reconstructions and comparative analyses of Kickxellomycotina fungi.</title>
        <authorList>
            <person name="Reynolds N.K."/>
            <person name="Stajich J.E."/>
            <person name="Barry K."/>
            <person name="Grigoriev I.V."/>
            <person name="Crous P."/>
            <person name="Smith M.E."/>
        </authorList>
    </citation>
    <scope>NUCLEOTIDE SEQUENCE</scope>
    <source>
        <strain evidence="1">RSA 861</strain>
    </source>
</reference>
<gene>
    <name evidence="1" type="ORF">IWQ60_001011</name>
</gene>
<keyword evidence="2" id="KW-1185">Reference proteome</keyword>
<dbReference type="Proteomes" id="UP001150569">
    <property type="component" value="Unassembled WGS sequence"/>
</dbReference>
<organism evidence="1 2">
    <name type="scientific">Tieghemiomyces parasiticus</name>
    <dbReference type="NCBI Taxonomy" id="78921"/>
    <lineage>
        <taxon>Eukaryota</taxon>
        <taxon>Fungi</taxon>
        <taxon>Fungi incertae sedis</taxon>
        <taxon>Zoopagomycota</taxon>
        <taxon>Kickxellomycotina</taxon>
        <taxon>Dimargaritomycetes</taxon>
        <taxon>Dimargaritales</taxon>
        <taxon>Dimargaritaceae</taxon>
        <taxon>Tieghemiomyces</taxon>
    </lineage>
</organism>
<accession>A0A9W8AET7</accession>
<evidence type="ECO:0000313" key="2">
    <source>
        <dbReference type="Proteomes" id="UP001150569"/>
    </source>
</evidence>
<dbReference type="AlphaFoldDB" id="A0A9W8AET7"/>